<proteinExistence type="predicted"/>
<sequence length="110" mass="12582">MMGEGSQRLMQSFWLVDLNQSFLTICFTGSGGTPVLFNENGDAPGRYNIYQYQISRNSTAEYKVIGRWTNDKLHLNVSPPSIQYVLSFTMFACPHQRHRSVNVGWKSVCR</sequence>
<comment type="caution">
    <text evidence="1">The sequence shown here is derived from an EMBL/GenBank/DDBJ whole genome shotgun (WGS) entry which is preliminary data.</text>
</comment>
<reference evidence="1 2" key="1">
    <citation type="journal article" date="2019" name="Sci. Data">
        <title>Hybrid genome assembly and annotation of Danionella translucida.</title>
        <authorList>
            <person name="Kadobianskyi M."/>
            <person name="Schulze L."/>
            <person name="Schuelke M."/>
            <person name="Judkewitz B."/>
        </authorList>
    </citation>
    <scope>NUCLEOTIDE SEQUENCE [LARGE SCALE GENOMIC DNA]</scope>
    <source>
        <strain evidence="1 2">Bolton</strain>
    </source>
</reference>
<keyword evidence="2" id="KW-1185">Reference proteome</keyword>
<name>A0A553RFX9_9TELE</name>
<gene>
    <name evidence="1" type="ORF">DNTS_013638</name>
</gene>
<evidence type="ECO:0000313" key="1">
    <source>
        <dbReference type="EMBL" id="TRZ01092.1"/>
    </source>
</evidence>
<organism evidence="1 2">
    <name type="scientific">Danionella cerebrum</name>
    <dbReference type="NCBI Taxonomy" id="2873325"/>
    <lineage>
        <taxon>Eukaryota</taxon>
        <taxon>Metazoa</taxon>
        <taxon>Chordata</taxon>
        <taxon>Craniata</taxon>
        <taxon>Vertebrata</taxon>
        <taxon>Euteleostomi</taxon>
        <taxon>Actinopterygii</taxon>
        <taxon>Neopterygii</taxon>
        <taxon>Teleostei</taxon>
        <taxon>Ostariophysi</taxon>
        <taxon>Cypriniformes</taxon>
        <taxon>Danionidae</taxon>
        <taxon>Danioninae</taxon>
        <taxon>Danionella</taxon>
    </lineage>
</organism>
<dbReference type="STRING" id="623744.A0A553RFX9"/>
<evidence type="ECO:0000313" key="2">
    <source>
        <dbReference type="Proteomes" id="UP000316079"/>
    </source>
</evidence>
<dbReference type="EMBL" id="SRMA01024158">
    <property type="protein sequence ID" value="TRZ01092.1"/>
    <property type="molecule type" value="Genomic_DNA"/>
</dbReference>
<protein>
    <recommendedName>
        <fullName evidence="3">Receptor ligand binding region domain-containing protein</fullName>
    </recommendedName>
</protein>
<dbReference type="OrthoDB" id="9949262at2759"/>
<dbReference type="Proteomes" id="UP000316079">
    <property type="component" value="Unassembled WGS sequence"/>
</dbReference>
<dbReference type="InterPro" id="IPR028082">
    <property type="entry name" value="Peripla_BP_I"/>
</dbReference>
<evidence type="ECO:0008006" key="3">
    <source>
        <dbReference type="Google" id="ProtNLM"/>
    </source>
</evidence>
<accession>A0A553RFX9</accession>
<dbReference type="SUPFAM" id="SSF53822">
    <property type="entry name" value="Periplasmic binding protein-like I"/>
    <property type="match status" value="1"/>
</dbReference>
<dbReference type="AlphaFoldDB" id="A0A553RFX9"/>